<evidence type="ECO:0000256" key="3">
    <source>
        <dbReference type="PROSITE-ProRule" id="PRU00169"/>
    </source>
</evidence>
<dbReference type="CDD" id="cd17532">
    <property type="entry name" value="REC_LytTR_AlgR-like"/>
    <property type="match status" value="1"/>
</dbReference>
<dbReference type="Proteomes" id="UP001205748">
    <property type="component" value="Unassembled WGS sequence"/>
</dbReference>
<evidence type="ECO:0000256" key="1">
    <source>
        <dbReference type="ARBA" id="ARBA00018672"/>
    </source>
</evidence>
<evidence type="ECO:0000313" key="7">
    <source>
        <dbReference type="Proteomes" id="UP001205748"/>
    </source>
</evidence>
<dbReference type="RefSeq" id="WP_257529067.1">
    <property type="nucleotide sequence ID" value="NZ_JANKAS010000001.1"/>
</dbReference>
<comment type="caution">
    <text evidence="6">The sequence shown here is derived from an EMBL/GenBank/DDBJ whole genome shotgun (WGS) entry which is preliminary data.</text>
</comment>
<evidence type="ECO:0000259" key="4">
    <source>
        <dbReference type="PROSITE" id="PS50110"/>
    </source>
</evidence>
<keyword evidence="6" id="KW-0238">DNA-binding</keyword>
<dbReference type="Gene3D" id="2.40.50.40">
    <property type="match status" value="1"/>
</dbReference>
<name>A0AAE3KYL4_9FIRM</name>
<dbReference type="InterPro" id="IPR001789">
    <property type="entry name" value="Sig_transdc_resp-reg_receiver"/>
</dbReference>
<feature type="domain" description="Response regulatory" evidence="4">
    <location>
        <begin position="2"/>
        <end position="116"/>
    </location>
</feature>
<dbReference type="SMART" id="SM00850">
    <property type="entry name" value="LytTR"/>
    <property type="match status" value="1"/>
</dbReference>
<dbReference type="Pfam" id="PF00072">
    <property type="entry name" value="Response_reg"/>
    <property type="match status" value="1"/>
</dbReference>
<dbReference type="GO" id="GO:0000156">
    <property type="term" value="F:phosphorelay response regulator activity"/>
    <property type="evidence" value="ECO:0007669"/>
    <property type="project" value="InterPro"/>
</dbReference>
<protein>
    <recommendedName>
        <fullName evidence="1">Stage 0 sporulation protein A homolog</fullName>
    </recommendedName>
</protein>
<dbReference type="AlphaFoldDB" id="A0AAE3KYL4"/>
<dbReference type="PANTHER" id="PTHR37299">
    <property type="entry name" value="TRANSCRIPTIONAL REGULATOR-RELATED"/>
    <property type="match status" value="1"/>
</dbReference>
<dbReference type="Gene3D" id="3.40.50.2300">
    <property type="match status" value="1"/>
</dbReference>
<dbReference type="InterPro" id="IPR007492">
    <property type="entry name" value="LytTR_DNA-bd_dom"/>
</dbReference>
<dbReference type="InterPro" id="IPR046947">
    <property type="entry name" value="LytR-like"/>
</dbReference>
<feature type="modified residue" description="4-aspartylphosphate" evidence="3">
    <location>
        <position position="53"/>
    </location>
</feature>
<keyword evidence="7" id="KW-1185">Reference proteome</keyword>
<proteinExistence type="predicted"/>
<dbReference type="PROSITE" id="PS50930">
    <property type="entry name" value="HTH_LYTTR"/>
    <property type="match status" value="1"/>
</dbReference>
<dbReference type="GO" id="GO:0003677">
    <property type="term" value="F:DNA binding"/>
    <property type="evidence" value="ECO:0007669"/>
    <property type="project" value="UniProtKB-KW"/>
</dbReference>
<dbReference type="PROSITE" id="PS50110">
    <property type="entry name" value="RESPONSE_REGULATORY"/>
    <property type="match status" value="1"/>
</dbReference>
<dbReference type="InterPro" id="IPR011006">
    <property type="entry name" value="CheY-like_superfamily"/>
</dbReference>
<evidence type="ECO:0000313" key="6">
    <source>
        <dbReference type="EMBL" id="MCR1897660.1"/>
    </source>
</evidence>
<dbReference type="SUPFAM" id="SSF52172">
    <property type="entry name" value="CheY-like"/>
    <property type="match status" value="1"/>
</dbReference>
<keyword evidence="3" id="KW-0597">Phosphoprotein</keyword>
<accession>A0AAE3KYL4</accession>
<sequence length="233" mass="27476">MNCIIVDDEFPAIKELSYFIESFSSIKILEKFNDSIMALEYIQTQPVDVIFLDINMPKLDGIALSRVINTLKNKPLLVFITAYREYAVEAFEVCAFDYLLKPFSESRIIDTLQRLEGFSENLCSNNKITLWKKQKMFVLNINDILYCQANEHEVFIYTKEDQYKITSSISDFYRRLPQDNFFKSHRSYIVNLDKIIEIIPWFNNTYMLKLQGINDEVPVSRHNILTFRQLMGI</sequence>
<gene>
    <name evidence="6" type="ORF">NSA47_01470</name>
</gene>
<evidence type="ECO:0000259" key="5">
    <source>
        <dbReference type="PROSITE" id="PS50930"/>
    </source>
</evidence>
<dbReference type="PANTHER" id="PTHR37299:SF1">
    <property type="entry name" value="STAGE 0 SPORULATION PROTEIN A HOMOLOG"/>
    <property type="match status" value="1"/>
</dbReference>
<evidence type="ECO:0000256" key="2">
    <source>
        <dbReference type="ARBA" id="ARBA00024867"/>
    </source>
</evidence>
<comment type="function">
    <text evidence="2">May play the central regulatory role in sporulation. It may be an element of the effector pathway responsible for the activation of sporulation genes in response to nutritional stress. Spo0A may act in concert with spo0H (a sigma factor) to control the expression of some genes that are critical to the sporulation process.</text>
</comment>
<dbReference type="SMART" id="SM00448">
    <property type="entry name" value="REC"/>
    <property type="match status" value="1"/>
</dbReference>
<feature type="domain" description="HTH LytTR-type" evidence="5">
    <location>
        <begin position="128"/>
        <end position="233"/>
    </location>
</feature>
<dbReference type="EMBL" id="JANKAS010000001">
    <property type="protein sequence ID" value="MCR1897660.1"/>
    <property type="molecule type" value="Genomic_DNA"/>
</dbReference>
<reference evidence="6" key="1">
    <citation type="submission" date="2022-07" db="EMBL/GenBank/DDBJ databases">
        <title>Enhanced cultured diversity of the mouse gut microbiota enables custom-made synthetic communities.</title>
        <authorList>
            <person name="Afrizal A."/>
        </authorList>
    </citation>
    <scope>NUCLEOTIDE SEQUENCE</scope>
    <source>
        <strain evidence="6">DSM 28593</strain>
    </source>
</reference>
<dbReference type="Gene3D" id="2.20.25.10">
    <property type="match status" value="1"/>
</dbReference>
<dbReference type="Pfam" id="PF04397">
    <property type="entry name" value="LytTR"/>
    <property type="match status" value="1"/>
</dbReference>
<organism evidence="6 7">
    <name type="scientific">Irregularibacter muris</name>
    <dbReference type="NCBI Taxonomy" id="1796619"/>
    <lineage>
        <taxon>Bacteria</taxon>
        <taxon>Bacillati</taxon>
        <taxon>Bacillota</taxon>
        <taxon>Clostridia</taxon>
        <taxon>Eubacteriales</taxon>
        <taxon>Eubacteriaceae</taxon>
        <taxon>Irregularibacter</taxon>
    </lineage>
</organism>